<proteinExistence type="evidence at transcript level"/>
<name>I3S1D7_LOTJA</name>
<feature type="region of interest" description="Disordered" evidence="1">
    <location>
        <begin position="78"/>
        <end position="97"/>
    </location>
</feature>
<evidence type="ECO:0000313" key="2">
    <source>
        <dbReference type="EMBL" id="AFK34079.1"/>
    </source>
</evidence>
<organism evidence="2">
    <name type="scientific">Lotus japonicus</name>
    <name type="common">Lotus corniculatus var. japonicus</name>
    <dbReference type="NCBI Taxonomy" id="34305"/>
    <lineage>
        <taxon>Eukaryota</taxon>
        <taxon>Viridiplantae</taxon>
        <taxon>Streptophyta</taxon>
        <taxon>Embryophyta</taxon>
        <taxon>Tracheophyta</taxon>
        <taxon>Spermatophyta</taxon>
        <taxon>Magnoliopsida</taxon>
        <taxon>eudicotyledons</taxon>
        <taxon>Gunneridae</taxon>
        <taxon>Pentapetalae</taxon>
        <taxon>rosids</taxon>
        <taxon>fabids</taxon>
        <taxon>Fabales</taxon>
        <taxon>Fabaceae</taxon>
        <taxon>Papilionoideae</taxon>
        <taxon>50 kb inversion clade</taxon>
        <taxon>NPAAA clade</taxon>
        <taxon>Hologalegina</taxon>
        <taxon>robinioid clade</taxon>
        <taxon>Loteae</taxon>
        <taxon>Lotus</taxon>
    </lineage>
</organism>
<evidence type="ECO:0000256" key="1">
    <source>
        <dbReference type="SAM" id="MobiDB-lite"/>
    </source>
</evidence>
<protein>
    <submittedName>
        <fullName evidence="2">Uncharacterized protein</fullName>
    </submittedName>
</protein>
<dbReference type="EMBL" id="BT134284">
    <property type="protein sequence ID" value="AFK34079.1"/>
    <property type="molecule type" value="mRNA"/>
</dbReference>
<dbReference type="PANTHER" id="PTHR33647:SF10">
    <property type="entry name" value="DUF4228 DOMAIN-CONTAINING PROTEIN"/>
    <property type="match status" value="1"/>
</dbReference>
<reference evidence="2" key="1">
    <citation type="submission" date="2012-05" db="EMBL/GenBank/DDBJ databases">
        <authorList>
            <person name="Krishnakumar V."/>
            <person name="Cheung F."/>
            <person name="Xiao Y."/>
            <person name="Chan A."/>
            <person name="Moskal W.A."/>
            <person name="Town C.D."/>
        </authorList>
    </citation>
    <scope>NUCLEOTIDE SEQUENCE</scope>
</reference>
<dbReference type="PANTHER" id="PTHR33647">
    <property type="entry name" value="OS01G0793900 PROTEIN"/>
    <property type="match status" value="1"/>
</dbReference>
<dbReference type="AlphaFoldDB" id="I3S1D7"/>
<sequence length="126" mass="13845">MGNCCFKTESSMGWDGEDWGSFTSKRSSKVFDEGQGLSLGNVEREKLIGMLRASSDADGKVKIKISKKELKKLLGDQTVKNKQADHEGHGQHGHASAEQVLVGLINARDHHGDHHWKPALQSIPEV</sequence>
<accession>I3S1D7</accession>